<accession>A0A0M9G9Y2</accession>
<comment type="caution">
    <text evidence="2">The sequence shown here is derived from an EMBL/GenBank/DDBJ whole genome shotgun (WGS) entry which is preliminary data.</text>
</comment>
<dbReference type="VEuPathDB" id="TriTrypDB:LpyrH10_01_1510"/>
<dbReference type="EMBL" id="LGTL01000001">
    <property type="protein sequence ID" value="KPA85806.1"/>
    <property type="molecule type" value="Genomic_DNA"/>
</dbReference>
<dbReference type="EMBL" id="LGTL01000001">
    <property type="protein sequence ID" value="KPA85807.1"/>
    <property type="molecule type" value="Genomic_DNA"/>
</dbReference>
<keyword evidence="3" id="KW-1185">Reference proteome</keyword>
<reference evidence="2 3" key="1">
    <citation type="submission" date="2015-07" db="EMBL/GenBank/DDBJ databases">
        <title>High-quality genome of monoxenous trypanosomatid Leptomonas pyrrhocoris.</title>
        <authorList>
            <person name="Flegontov P."/>
            <person name="Butenko A."/>
            <person name="Firsov S."/>
            <person name="Vlcek C."/>
            <person name="Logacheva M.D."/>
            <person name="Field M."/>
            <person name="Filatov D."/>
            <person name="Flegontova O."/>
            <person name="Gerasimov E."/>
            <person name="Jackson A.P."/>
            <person name="Kelly S."/>
            <person name="Opperdoes F."/>
            <person name="O'Reilly A."/>
            <person name="Votypka J."/>
            <person name="Yurchenko V."/>
            <person name="Lukes J."/>
        </authorList>
    </citation>
    <scope>NUCLEOTIDE SEQUENCE [LARGE SCALE GENOMIC DNA]</scope>
    <source>
        <strain evidence="2">H10</strain>
    </source>
</reference>
<feature type="compositionally biased region" description="Low complexity" evidence="1">
    <location>
        <begin position="199"/>
        <end position="223"/>
    </location>
</feature>
<dbReference type="OrthoDB" id="273250at2759"/>
<dbReference type="Proteomes" id="UP000037923">
    <property type="component" value="Unassembled WGS sequence"/>
</dbReference>
<organism evidence="2 3">
    <name type="scientific">Leptomonas pyrrhocoris</name>
    <name type="common">Firebug parasite</name>
    <dbReference type="NCBI Taxonomy" id="157538"/>
    <lineage>
        <taxon>Eukaryota</taxon>
        <taxon>Discoba</taxon>
        <taxon>Euglenozoa</taxon>
        <taxon>Kinetoplastea</taxon>
        <taxon>Metakinetoplastina</taxon>
        <taxon>Trypanosomatida</taxon>
        <taxon>Trypanosomatidae</taxon>
        <taxon>Leishmaniinae</taxon>
        <taxon>Leptomonas</taxon>
    </lineage>
</organism>
<name>A0A0M9G9Y2_LEPPY</name>
<dbReference type="OMA" id="SWINEYP"/>
<evidence type="ECO:0000313" key="2">
    <source>
        <dbReference type="EMBL" id="KPA85807.1"/>
    </source>
</evidence>
<protein>
    <submittedName>
        <fullName evidence="2">Uncharacterized protein</fullName>
    </submittedName>
</protein>
<dbReference type="RefSeq" id="XP_015664246.1">
    <property type="nucleotide sequence ID" value="XM_015796238.1"/>
</dbReference>
<sequence>MLCVKKIVLIDRAEPETLWTYNLKKQWSYGDMIAVRVHDANARVLGSTIPMPFAAAQEGQAEWGVSWIDEDPVEASEQPAESGGAESGAASYAADDTDGEDVSPAQPHEARSENTVATPHNVDMAEGHEPPPSLPAQQSGEDAPSPPAPDTASEGAAARPPPVDTLSENGHLPSATAAEKAAEETSENGDGAGAQVNDGSAGLSASTGAAAAAGAGAGASHSSESPPSTPIPNGTSNAAAAAAAHNAPGSLQGEGGIPRAVTHSPVSPATPSNPQPAVRRPSFSSCVPINIAQAAKGPLLLEVITATGTKLAVKEADVQAILGEDVLGAPVVHHYAIVMTPLKAKPKKEQDSTVYAVLEFSVVVGATDGDTAISMAANTRYAPVPTELEVGSTCAVSTRTFYFPPKFLTGRGEYIVTNVLCVESRSDNPVQLEVALPEELKKVGVLPDKKGVINRKGQRVFFTFTWNVFDAYVDVDAGKDSDADRSTVGLHVLIRDGTENKVPVEIAFVGDLPSATAESTGPFMFYVNHAKVSNVACCSTDEAILDDILPISLVTRAGV</sequence>
<evidence type="ECO:0000313" key="3">
    <source>
        <dbReference type="Proteomes" id="UP000037923"/>
    </source>
</evidence>
<gene>
    <name evidence="2" type="ORF">ABB37_00151</name>
</gene>
<dbReference type="GeneID" id="26900449"/>
<dbReference type="AlphaFoldDB" id="A0A0M9G9Y2"/>
<dbReference type="RefSeq" id="XP_015664245.1">
    <property type="nucleotide sequence ID" value="XM_015796237.1"/>
</dbReference>
<proteinExistence type="predicted"/>
<feature type="compositionally biased region" description="Low complexity" evidence="1">
    <location>
        <begin position="75"/>
        <end position="94"/>
    </location>
</feature>
<feature type="region of interest" description="Disordered" evidence="1">
    <location>
        <begin position="73"/>
        <end position="281"/>
    </location>
</feature>
<evidence type="ECO:0000256" key="1">
    <source>
        <dbReference type="SAM" id="MobiDB-lite"/>
    </source>
</evidence>